<accession>M5U7M7</accession>
<keyword evidence="2" id="KW-1185">Reference proteome</keyword>
<dbReference type="EMBL" id="ANOH01000462">
    <property type="protein sequence ID" value="EMI51958.1"/>
    <property type="molecule type" value="Genomic_DNA"/>
</dbReference>
<comment type="caution">
    <text evidence="1">The sequence shown here is derived from an EMBL/GenBank/DDBJ whole genome shotgun (WGS) entry which is preliminary data.</text>
</comment>
<proteinExistence type="predicted"/>
<dbReference type="Proteomes" id="UP000011885">
    <property type="component" value="Unassembled WGS sequence"/>
</dbReference>
<evidence type="ECO:0000313" key="1">
    <source>
        <dbReference type="EMBL" id="EMI51958.1"/>
    </source>
</evidence>
<protein>
    <submittedName>
        <fullName evidence="1">Uncharacterized protein</fullName>
    </submittedName>
</protein>
<sequence length="48" mass="5322">MSFEKNTGLSGRPCRYRAINAPVPTALQLDLVRFDLSSLGFHDSVVLE</sequence>
<evidence type="ECO:0000313" key="2">
    <source>
        <dbReference type="Proteomes" id="UP000011885"/>
    </source>
</evidence>
<dbReference type="PATRIC" id="fig|1263870.3.peg.6994"/>
<dbReference type="AlphaFoldDB" id="M5U7M7"/>
<organism evidence="1 2">
    <name type="scientific">Rhodopirellula sallentina SM41</name>
    <dbReference type="NCBI Taxonomy" id="1263870"/>
    <lineage>
        <taxon>Bacteria</taxon>
        <taxon>Pseudomonadati</taxon>
        <taxon>Planctomycetota</taxon>
        <taxon>Planctomycetia</taxon>
        <taxon>Pirellulales</taxon>
        <taxon>Pirellulaceae</taxon>
        <taxon>Rhodopirellula</taxon>
    </lineage>
</organism>
<gene>
    <name evidence="1" type="ORF">RSSM_06591</name>
</gene>
<name>M5U7M7_9BACT</name>
<reference evidence="1 2" key="1">
    <citation type="journal article" date="2013" name="Mar. Genomics">
        <title>Expression of sulfatases in Rhodopirellula baltica and the diversity of sulfatases in the genus Rhodopirellula.</title>
        <authorList>
            <person name="Wegner C.E."/>
            <person name="Richter-Heitmann T."/>
            <person name="Klindworth A."/>
            <person name="Klockow C."/>
            <person name="Richter M."/>
            <person name="Achstetter T."/>
            <person name="Glockner F.O."/>
            <person name="Harder J."/>
        </authorList>
    </citation>
    <scope>NUCLEOTIDE SEQUENCE [LARGE SCALE GENOMIC DNA]</scope>
    <source>
        <strain evidence="1 2">SM41</strain>
    </source>
</reference>